<evidence type="ECO:0000313" key="9">
    <source>
        <dbReference type="EMBL" id="CRH07795.1"/>
    </source>
</evidence>
<protein>
    <recommendedName>
        <fullName evidence="6">Transcription antitermination protein NusB</fullName>
    </recommendedName>
    <alternativeName>
        <fullName evidence="6">Antitermination factor NusB</fullName>
    </alternativeName>
</protein>
<evidence type="ECO:0000256" key="4">
    <source>
        <dbReference type="ARBA" id="ARBA00023015"/>
    </source>
</evidence>
<evidence type="ECO:0000256" key="3">
    <source>
        <dbReference type="ARBA" id="ARBA00022884"/>
    </source>
</evidence>
<evidence type="ECO:0000256" key="7">
    <source>
        <dbReference type="SAM" id="MobiDB-lite"/>
    </source>
</evidence>
<dbReference type="CDD" id="cd00619">
    <property type="entry name" value="Terminator_NusB"/>
    <property type="match status" value="1"/>
</dbReference>
<evidence type="ECO:0000256" key="6">
    <source>
        <dbReference type="HAMAP-Rule" id="MF_00073"/>
    </source>
</evidence>
<feature type="region of interest" description="Disordered" evidence="7">
    <location>
        <begin position="1"/>
        <end position="21"/>
    </location>
</feature>
<keyword evidence="2 6" id="KW-0889">Transcription antitermination</keyword>
<keyword evidence="5 6" id="KW-0804">Transcription</keyword>
<dbReference type="PANTHER" id="PTHR11078:SF3">
    <property type="entry name" value="ANTITERMINATION NUSB DOMAIN-CONTAINING PROTEIN"/>
    <property type="match status" value="1"/>
</dbReference>
<dbReference type="InterPro" id="IPR035926">
    <property type="entry name" value="NusB-like_sf"/>
</dbReference>
<evidence type="ECO:0000256" key="1">
    <source>
        <dbReference type="ARBA" id="ARBA00005952"/>
    </source>
</evidence>
<comment type="similarity">
    <text evidence="1 6">Belongs to the NusB family.</text>
</comment>
<dbReference type="GO" id="GO:0005829">
    <property type="term" value="C:cytosol"/>
    <property type="evidence" value="ECO:0007669"/>
    <property type="project" value="TreeGrafter"/>
</dbReference>
<gene>
    <name evidence="6 9" type="primary">nusB</name>
    <name evidence="9" type="ORF">MAGMO_3663</name>
</gene>
<dbReference type="InterPro" id="IPR011605">
    <property type="entry name" value="NusB_fam"/>
</dbReference>
<dbReference type="GO" id="GO:0003723">
    <property type="term" value="F:RNA binding"/>
    <property type="evidence" value="ECO:0007669"/>
    <property type="project" value="UniProtKB-UniRule"/>
</dbReference>
<dbReference type="AlphaFoldDB" id="A0A1S7LLL3"/>
<name>A0A1S7LLL3_MAGMO</name>
<dbReference type="SUPFAM" id="SSF48013">
    <property type="entry name" value="NusB-like"/>
    <property type="match status" value="1"/>
</dbReference>
<dbReference type="NCBIfam" id="TIGR01951">
    <property type="entry name" value="nusB"/>
    <property type="match status" value="1"/>
</dbReference>
<dbReference type="GO" id="GO:0006353">
    <property type="term" value="P:DNA-templated transcription termination"/>
    <property type="evidence" value="ECO:0007669"/>
    <property type="project" value="UniProtKB-UniRule"/>
</dbReference>
<dbReference type="PANTHER" id="PTHR11078">
    <property type="entry name" value="N UTILIZATION SUBSTANCE PROTEIN B-RELATED"/>
    <property type="match status" value="1"/>
</dbReference>
<feature type="compositionally biased region" description="Basic residues" evidence="7">
    <location>
        <begin position="1"/>
        <end position="19"/>
    </location>
</feature>
<keyword evidence="3 6" id="KW-0694">RNA-binding</keyword>
<keyword evidence="4 6" id="KW-0805">Transcription regulation</keyword>
<dbReference type="HAMAP" id="MF_00073">
    <property type="entry name" value="NusB"/>
    <property type="match status" value="1"/>
</dbReference>
<dbReference type="Pfam" id="PF01029">
    <property type="entry name" value="NusB"/>
    <property type="match status" value="1"/>
</dbReference>
<feature type="domain" description="NusB/RsmB/TIM44" evidence="8">
    <location>
        <begin position="20"/>
        <end position="144"/>
    </location>
</feature>
<evidence type="ECO:0000256" key="5">
    <source>
        <dbReference type="ARBA" id="ARBA00023163"/>
    </source>
</evidence>
<dbReference type="EMBL" id="LO017727">
    <property type="protein sequence ID" value="CRH07795.1"/>
    <property type="molecule type" value="Genomic_DNA"/>
</dbReference>
<proteinExistence type="inferred from homology"/>
<sequence>MSRKSGKSRKGPAKRSGRQKARELTLQALYGCEVAGDTAEQAIAHMADDPHAEGVDMDYFATLTLGIYTQREKLDEWILRAKANWPLDRVSIVDRNILRLGIFELLEQIDVPERVVFNESIELSKRYGGEESSRFVNGVMDKVAQVIQDEKAAPLRQWEER</sequence>
<evidence type="ECO:0000259" key="8">
    <source>
        <dbReference type="Pfam" id="PF01029"/>
    </source>
</evidence>
<reference evidence="9" key="1">
    <citation type="submission" date="2015-04" db="EMBL/GenBank/DDBJ databases">
        <authorList>
            <person name="Syromyatnikov M.Y."/>
            <person name="Popov V.N."/>
        </authorList>
    </citation>
    <scope>NUCLEOTIDE SEQUENCE</scope>
    <source>
        <strain evidence="9">MO-1</strain>
    </source>
</reference>
<dbReference type="InterPro" id="IPR006027">
    <property type="entry name" value="NusB_RsmB_TIM44"/>
</dbReference>
<dbReference type="Gene3D" id="1.10.940.10">
    <property type="entry name" value="NusB-like"/>
    <property type="match status" value="1"/>
</dbReference>
<organism evidence="9">
    <name type="scientific">Magnetococcus massalia (strain MO-1)</name>
    <dbReference type="NCBI Taxonomy" id="451514"/>
    <lineage>
        <taxon>Bacteria</taxon>
        <taxon>Pseudomonadati</taxon>
        <taxon>Pseudomonadota</taxon>
        <taxon>Magnetococcia</taxon>
        <taxon>Magnetococcales</taxon>
        <taxon>Magnetococcaceae</taxon>
        <taxon>Magnetococcus</taxon>
    </lineage>
</organism>
<accession>A0A1S7LLL3</accession>
<comment type="function">
    <text evidence="6">Involved in transcription antitermination. Required for transcription of ribosomal RNA (rRNA) genes. Binds specifically to the boxA antiterminator sequence of the ribosomal RNA (rrn) operons.</text>
</comment>
<dbReference type="GO" id="GO:0031564">
    <property type="term" value="P:transcription antitermination"/>
    <property type="evidence" value="ECO:0007669"/>
    <property type="project" value="UniProtKB-KW"/>
</dbReference>
<evidence type="ECO:0000256" key="2">
    <source>
        <dbReference type="ARBA" id="ARBA00022814"/>
    </source>
</evidence>